<feature type="compositionally biased region" description="Basic and acidic residues" evidence="1">
    <location>
        <begin position="426"/>
        <end position="435"/>
    </location>
</feature>
<dbReference type="SUPFAM" id="SSF49562">
    <property type="entry name" value="C2 domain (Calcium/lipid-binding domain, CaLB)"/>
    <property type="match status" value="1"/>
</dbReference>
<accession>A0A915CS43</accession>
<dbReference type="Proteomes" id="UP000887574">
    <property type="component" value="Unplaced"/>
</dbReference>
<feature type="region of interest" description="Disordered" evidence="1">
    <location>
        <begin position="170"/>
        <end position="228"/>
    </location>
</feature>
<feature type="region of interest" description="Disordered" evidence="1">
    <location>
        <begin position="282"/>
        <end position="339"/>
    </location>
</feature>
<dbReference type="PANTHER" id="PTHR14240">
    <property type="entry name" value="RETINITIS PIGMENTOSA GTPASE REGULATOR-INTERACTING PROTEIN"/>
    <property type="match status" value="1"/>
</dbReference>
<dbReference type="InterPro" id="IPR031139">
    <property type="entry name" value="RPGRIP1_fam"/>
</dbReference>
<feature type="compositionally biased region" description="Low complexity" evidence="1">
    <location>
        <begin position="282"/>
        <end position="294"/>
    </location>
</feature>
<feature type="compositionally biased region" description="Basic and acidic residues" evidence="1">
    <location>
        <begin position="310"/>
        <end position="324"/>
    </location>
</feature>
<protein>
    <submittedName>
        <fullName evidence="4">RPGRIP1 C-terminal domain-containing protein</fullName>
    </submittedName>
</protein>
<dbReference type="Pfam" id="PF18111">
    <property type="entry name" value="RPGR1_C"/>
    <property type="match status" value="1"/>
</dbReference>
<dbReference type="PANTHER" id="PTHR14240:SF1">
    <property type="entry name" value="PROTEIN FANTOM-RELATED"/>
    <property type="match status" value="1"/>
</dbReference>
<feature type="compositionally biased region" description="Polar residues" evidence="1">
    <location>
        <begin position="296"/>
        <end position="307"/>
    </location>
</feature>
<evidence type="ECO:0000256" key="1">
    <source>
        <dbReference type="SAM" id="MobiDB-lite"/>
    </source>
</evidence>
<feature type="compositionally biased region" description="Acidic residues" evidence="1">
    <location>
        <begin position="215"/>
        <end position="228"/>
    </location>
</feature>
<dbReference type="Gene3D" id="2.60.40.150">
    <property type="entry name" value="C2 domain"/>
    <property type="match status" value="1"/>
</dbReference>
<feature type="region of interest" description="Disordered" evidence="1">
    <location>
        <begin position="399"/>
        <end position="435"/>
    </location>
</feature>
<proteinExistence type="predicted"/>
<organism evidence="3 4">
    <name type="scientific">Ditylenchus dipsaci</name>
    <dbReference type="NCBI Taxonomy" id="166011"/>
    <lineage>
        <taxon>Eukaryota</taxon>
        <taxon>Metazoa</taxon>
        <taxon>Ecdysozoa</taxon>
        <taxon>Nematoda</taxon>
        <taxon>Chromadorea</taxon>
        <taxon>Rhabditida</taxon>
        <taxon>Tylenchina</taxon>
        <taxon>Tylenchomorpha</taxon>
        <taxon>Sphaerularioidea</taxon>
        <taxon>Anguinidae</taxon>
        <taxon>Anguininae</taxon>
        <taxon>Ditylenchus</taxon>
    </lineage>
</organism>
<dbReference type="WBParaSite" id="jg12032">
    <property type="protein sequence ID" value="jg12032"/>
    <property type="gene ID" value="jg12032"/>
</dbReference>
<feature type="compositionally biased region" description="Polar residues" evidence="1">
    <location>
        <begin position="400"/>
        <end position="424"/>
    </location>
</feature>
<dbReference type="InterPro" id="IPR035892">
    <property type="entry name" value="C2_domain_sf"/>
</dbReference>
<reference evidence="4" key="1">
    <citation type="submission" date="2022-11" db="UniProtKB">
        <authorList>
            <consortium name="WormBaseParasite"/>
        </authorList>
    </citation>
    <scope>IDENTIFICATION</scope>
</reference>
<dbReference type="InterPro" id="IPR041091">
    <property type="entry name" value="RPGRIP1_C"/>
</dbReference>
<evidence type="ECO:0000313" key="3">
    <source>
        <dbReference type="Proteomes" id="UP000887574"/>
    </source>
</evidence>
<evidence type="ECO:0000259" key="2">
    <source>
        <dbReference type="Pfam" id="PF18111"/>
    </source>
</evidence>
<name>A0A915CS43_9BILA</name>
<evidence type="ECO:0000313" key="4">
    <source>
        <dbReference type="WBParaSite" id="jg12032"/>
    </source>
</evidence>
<dbReference type="CDD" id="cd00030">
    <property type="entry name" value="C2"/>
    <property type="match status" value="1"/>
</dbReference>
<dbReference type="GO" id="GO:0035869">
    <property type="term" value="C:ciliary transition zone"/>
    <property type="evidence" value="ECO:0007669"/>
    <property type="project" value="TreeGrafter"/>
</dbReference>
<feature type="compositionally biased region" description="Polar residues" evidence="1">
    <location>
        <begin position="174"/>
        <end position="185"/>
    </location>
</feature>
<dbReference type="GO" id="GO:1905515">
    <property type="term" value="P:non-motile cilium assembly"/>
    <property type="evidence" value="ECO:0007669"/>
    <property type="project" value="TreeGrafter"/>
</dbReference>
<dbReference type="AlphaFoldDB" id="A0A915CS43"/>
<sequence>MTASSYLPTQLEDKSLHNELIVQIHRCNGLEKLTTDQTLPDSYVAYQLFDLPVHMSKAVKLSSDPEFNDTRAWTLPVMSQALHEVLEFAFVPFGQESENTWNFSLVKLDCSISEASIDVSIHWKFSYVFETDDELQDELISKTKVREPTQSQNFPGKTKEVEFSIAEPLVPFPEQSQESENNALSSKPKESSENQLKPISASARLQEILRPQTPNEEEDSEKEDLEDQELERRLLHLPTPHSPVQKEEPERVLIPPKLCHAPAPSPPLPEATIAALHIDNGSVASSPASSSVASDATYTTSSTQQPVKPSKKDNPSTEKPKVEEQEIEETVEEPQNSDRQMEKMLELGEKVQLSPDRGLKSGGTEEKPLAAVRRSLLGDLPSLQPVAAKRATKAVEFTTPLHSSIPPSEASSVAESNSDLIDSSNESDHLSEEPAEGVRVRIRIGRLRILEGSFLLSHQYEGAKVFVEWNFLDFNRDVCETPGNFPLPRKATEVCNIDAERAYELNQRRLNLLSQWTTSNNRLSFTLVLDPGEDQTQDFDDLCVAELNLKEVFDTPNHFLTMRNVDNVPMAMLEVAINYSDKLMEYL</sequence>
<feature type="domain" description="RPGRIP1 C-terminal" evidence="2">
    <location>
        <begin position="439"/>
        <end position="557"/>
    </location>
</feature>
<keyword evidence="3" id="KW-1185">Reference proteome</keyword>